<accession>A0AAY4CMK1</accession>
<dbReference type="AlphaFoldDB" id="A0AAY4CMK1"/>
<dbReference type="SUPFAM" id="SSF48371">
    <property type="entry name" value="ARM repeat"/>
    <property type="match status" value="1"/>
</dbReference>
<dbReference type="Proteomes" id="UP000694580">
    <property type="component" value="Unplaced"/>
</dbReference>
<dbReference type="GeneTree" id="ENSGT00940000164193"/>
<keyword evidence="3" id="KW-1185">Reference proteome</keyword>
<dbReference type="Gene3D" id="1.25.10.10">
    <property type="entry name" value="Leucine-rich Repeat Variant"/>
    <property type="match status" value="1"/>
</dbReference>
<dbReference type="Ensembl" id="ENSDCDT00010042940.1">
    <property type="protein sequence ID" value="ENSDCDP00010034422.1"/>
    <property type="gene ID" value="ENSDCDG00010022232.1"/>
</dbReference>
<dbReference type="InterPro" id="IPR016024">
    <property type="entry name" value="ARM-type_fold"/>
</dbReference>
<reference evidence="2" key="2">
    <citation type="submission" date="2025-09" db="UniProtKB">
        <authorList>
            <consortium name="Ensembl"/>
        </authorList>
    </citation>
    <scope>IDENTIFICATION</scope>
</reference>
<dbReference type="PANTHER" id="PTHR46263:SF1">
    <property type="entry name" value="ARMADILLO REPEAT-CONTAINING PROTEIN 7"/>
    <property type="match status" value="1"/>
</dbReference>
<evidence type="ECO:0008006" key="4">
    <source>
        <dbReference type="Google" id="ProtNLM"/>
    </source>
</evidence>
<sequence length="204" mass="22329">MAARRRSAGPDRFEFLQNLVTEFQDTDSEEAKEQVLANLANFAYDPGNLEALRTLQVLEMFLDALTEDNENFVEFGIGGLCNMSMEPESRDLILQSDGALSLVTGCLSSRRDETVLSAITTLMNLSTPASRQDTTHPAVVQCMLRLSLSQNPRLRNLASVYLQDFCTQEQVAGAQGDRAGPSQSALGIPLPETAYKEGNAAQEH</sequence>
<dbReference type="InterPro" id="IPR042462">
    <property type="entry name" value="ARMC7"/>
</dbReference>
<evidence type="ECO:0000313" key="3">
    <source>
        <dbReference type="Proteomes" id="UP000694580"/>
    </source>
</evidence>
<organism evidence="2 3">
    <name type="scientific">Denticeps clupeoides</name>
    <name type="common">denticle herring</name>
    <dbReference type="NCBI Taxonomy" id="299321"/>
    <lineage>
        <taxon>Eukaryota</taxon>
        <taxon>Metazoa</taxon>
        <taxon>Chordata</taxon>
        <taxon>Craniata</taxon>
        <taxon>Vertebrata</taxon>
        <taxon>Euteleostomi</taxon>
        <taxon>Actinopterygii</taxon>
        <taxon>Neopterygii</taxon>
        <taxon>Teleostei</taxon>
        <taxon>Clupei</taxon>
        <taxon>Clupeiformes</taxon>
        <taxon>Denticipitoidei</taxon>
        <taxon>Denticipitidae</taxon>
        <taxon>Denticeps</taxon>
    </lineage>
</organism>
<proteinExistence type="predicted"/>
<feature type="region of interest" description="Disordered" evidence="1">
    <location>
        <begin position="173"/>
        <end position="204"/>
    </location>
</feature>
<dbReference type="PANTHER" id="PTHR46263">
    <property type="entry name" value="ARMADILLO REPEAT-CONTAINING PROTEIN 7"/>
    <property type="match status" value="1"/>
</dbReference>
<evidence type="ECO:0000313" key="2">
    <source>
        <dbReference type="Ensembl" id="ENSDCDP00010034422.1"/>
    </source>
</evidence>
<evidence type="ECO:0000256" key="1">
    <source>
        <dbReference type="SAM" id="MobiDB-lite"/>
    </source>
</evidence>
<dbReference type="InterPro" id="IPR011989">
    <property type="entry name" value="ARM-like"/>
</dbReference>
<name>A0AAY4CMK1_9TELE</name>
<gene>
    <name evidence="2" type="primary">ARMC7</name>
</gene>
<reference evidence="2" key="1">
    <citation type="submission" date="2025-08" db="UniProtKB">
        <authorList>
            <consortium name="Ensembl"/>
        </authorList>
    </citation>
    <scope>IDENTIFICATION</scope>
</reference>
<protein>
    <recommendedName>
        <fullName evidence="4">Armadillo repeat-containing protein 7</fullName>
    </recommendedName>
</protein>